<dbReference type="STRING" id="65489.A0A0D3FWF4"/>
<sequence>MRRCGSSSGGRFTGGGGQKGRWPGFEGKRAAPVVKWSHAEAMKKKPSGRGDAAVTGDGAGWMRRLEEEEAGLELDGSCWGSWSEAAATRASGTATGGAGKHVRFRPEAEAEEKRERPFDAGEWGGGGGGEVGGDGGEGRMYEWRWTEAVSPEILALILRGRVDADEVARGAARVCRAWREAAAAPDVWGDVDIEAWCRRVNCRPRADAAVRRLVALARGTLRRLSAYRVGDAALAYVAASGKLLNVLQIPMSEISDQAVKKYAECLPALRVLDISNCLKISSSGIEALGRHCKLLVQLKRNMPPPDVPHGYNAVPNVVNDEALAIANTMPVLEHLELAYGLFSDTQGRSQDLRLGGGVLAPFGTPLTFATGDTGLGAILTRCPRLQTLDILGCWNVRLEGDIEERCCALESFREPWEPMYSDCSSTGSDNDDDDEDNDSDN</sequence>
<organism evidence="3">
    <name type="scientific">Oryza barthii</name>
    <dbReference type="NCBI Taxonomy" id="65489"/>
    <lineage>
        <taxon>Eukaryota</taxon>
        <taxon>Viridiplantae</taxon>
        <taxon>Streptophyta</taxon>
        <taxon>Embryophyta</taxon>
        <taxon>Tracheophyta</taxon>
        <taxon>Spermatophyta</taxon>
        <taxon>Magnoliopsida</taxon>
        <taxon>Liliopsida</taxon>
        <taxon>Poales</taxon>
        <taxon>Poaceae</taxon>
        <taxon>BOP clade</taxon>
        <taxon>Oryzoideae</taxon>
        <taxon>Oryzeae</taxon>
        <taxon>Oryzinae</taxon>
        <taxon>Oryza</taxon>
    </lineage>
</organism>
<evidence type="ECO:0000256" key="1">
    <source>
        <dbReference type="SAM" id="MobiDB-lite"/>
    </source>
</evidence>
<feature type="compositionally biased region" description="Gly residues" evidence="1">
    <location>
        <begin position="7"/>
        <end position="19"/>
    </location>
</feature>
<dbReference type="InterPro" id="IPR036047">
    <property type="entry name" value="F-box-like_dom_sf"/>
</dbReference>
<dbReference type="PANTHER" id="PTHR38926:SF81">
    <property type="entry name" value="F-BOX DOMAIN-CONTAINING PROTEIN"/>
    <property type="match status" value="1"/>
</dbReference>
<dbReference type="HOGENOM" id="CLU_664581_0_0_1"/>
<dbReference type="PANTHER" id="PTHR38926">
    <property type="entry name" value="F-BOX DOMAIN CONTAINING PROTEIN, EXPRESSED"/>
    <property type="match status" value="1"/>
</dbReference>
<feature type="compositionally biased region" description="Acidic residues" evidence="1">
    <location>
        <begin position="429"/>
        <end position="441"/>
    </location>
</feature>
<keyword evidence="4" id="KW-1185">Reference proteome</keyword>
<evidence type="ECO:0000313" key="4">
    <source>
        <dbReference type="Proteomes" id="UP000026960"/>
    </source>
</evidence>
<dbReference type="EnsemblPlants" id="OBART04G14290.1">
    <property type="protein sequence ID" value="OBART04G14290.1"/>
    <property type="gene ID" value="OBART04G14290"/>
</dbReference>
<dbReference type="SUPFAM" id="SSF52047">
    <property type="entry name" value="RNI-like"/>
    <property type="match status" value="1"/>
</dbReference>
<dbReference type="FunFam" id="3.80.10.10:FF:000868">
    <property type="entry name" value="OSJNBa0064H22.13 protein"/>
    <property type="match status" value="1"/>
</dbReference>
<dbReference type="InterPro" id="IPR032675">
    <property type="entry name" value="LRR_dom_sf"/>
</dbReference>
<feature type="compositionally biased region" description="Gly residues" evidence="1">
    <location>
        <begin position="122"/>
        <end position="135"/>
    </location>
</feature>
<feature type="domain" description="F-box" evidence="2">
    <location>
        <begin position="151"/>
        <end position="192"/>
    </location>
</feature>
<evidence type="ECO:0000313" key="3">
    <source>
        <dbReference type="EnsemblPlants" id="OBART04G14290.1"/>
    </source>
</evidence>
<dbReference type="InterPro" id="IPR001810">
    <property type="entry name" value="F-box_dom"/>
</dbReference>
<dbReference type="Proteomes" id="UP000026960">
    <property type="component" value="Chromosome 4"/>
</dbReference>
<accession>A0A0D3FWF4</accession>
<dbReference type="AlphaFoldDB" id="A0A0D3FWF4"/>
<feature type="compositionally biased region" description="Basic and acidic residues" evidence="1">
    <location>
        <begin position="104"/>
        <end position="119"/>
    </location>
</feature>
<dbReference type="SUPFAM" id="SSF81383">
    <property type="entry name" value="F-box domain"/>
    <property type="match status" value="1"/>
</dbReference>
<name>A0A0D3FWF4_9ORYZ</name>
<dbReference type="eggNOG" id="KOG1947">
    <property type="taxonomic scope" value="Eukaryota"/>
</dbReference>
<dbReference type="Gramene" id="OBART04G14290.1">
    <property type="protein sequence ID" value="OBART04G14290.1"/>
    <property type="gene ID" value="OBART04G14290"/>
</dbReference>
<proteinExistence type="predicted"/>
<feature type="region of interest" description="Disordered" evidence="1">
    <location>
        <begin position="89"/>
        <end position="135"/>
    </location>
</feature>
<dbReference type="Gene3D" id="1.20.1280.50">
    <property type="match status" value="1"/>
</dbReference>
<protein>
    <recommendedName>
        <fullName evidence="2">F-box domain-containing protein</fullName>
    </recommendedName>
</protein>
<evidence type="ECO:0000259" key="2">
    <source>
        <dbReference type="Pfam" id="PF12937"/>
    </source>
</evidence>
<dbReference type="Pfam" id="PF12937">
    <property type="entry name" value="F-box-like"/>
    <property type="match status" value="1"/>
</dbReference>
<reference evidence="3" key="2">
    <citation type="submission" date="2015-03" db="UniProtKB">
        <authorList>
            <consortium name="EnsemblPlants"/>
        </authorList>
    </citation>
    <scope>IDENTIFICATION</scope>
</reference>
<feature type="region of interest" description="Disordered" evidence="1">
    <location>
        <begin position="419"/>
        <end position="441"/>
    </location>
</feature>
<feature type="region of interest" description="Disordered" evidence="1">
    <location>
        <begin position="1"/>
        <end position="29"/>
    </location>
</feature>
<reference evidence="3" key="1">
    <citation type="journal article" date="2009" name="Rice">
        <title>De Novo Next Generation Sequencing of Plant Genomes.</title>
        <authorList>
            <person name="Rounsley S."/>
            <person name="Marri P.R."/>
            <person name="Yu Y."/>
            <person name="He R."/>
            <person name="Sisneros N."/>
            <person name="Goicoechea J.L."/>
            <person name="Lee S.J."/>
            <person name="Angelova A."/>
            <person name="Kudrna D."/>
            <person name="Luo M."/>
            <person name="Affourtit J."/>
            <person name="Desany B."/>
            <person name="Knight J."/>
            <person name="Niazi F."/>
            <person name="Egholm M."/>
            <person name="Wing R.A."/>
        </authorList>
    </citation>
    <scope>NUCLEOTIDE SEQUENCE [LARGE SCALE GENOMIC DNA]</scope>
    <source>
        <strain evidence="3">cv. IRGC 105608</strain>
    </source>
</reference>
<dbReference type="PaxDb" id="65489-OBART04G14290.1"/>
<dbReference type="Gene3D" id="3.80.10.10">
    <property type="entry name" value="Ribonuclease Inhibitor"/>
    <property type="match status" value="1"/>
</dbReference>